<dbReference type="Pfam" id="PF02518">
    <property type="entry name" value="HATPase_c"/>
    <property type="match status" value="1"/>
</dbReference>
<dbReference type="SMART" id="SM00091">
    <property type="entry name" value="PAS"/>
    <property type="match status" value="1"/>
</dbReference>
<evidence type="ECO:0000256" key="6">
    <source>
        <dbReference type="ARBA" id="ARBA00023012"/>
    </source>
</evidence>
<keyword evidence="4" id="KW-0808">Transferase</keyword>
<name>A0ABD5QZE7_9EURY</name>
<feature type="domain" description="PAS" evidence="8">
    <location>
        <begin position="7"/>
        <end position="78"/>
    </location>
</feature>
<evidence type="ECO:0000256" key="5">
    <source>
        <dbReference type="ARBA" id="ARBA00022777"/>
    </source>
</evidence>
<dbReference type="AlphaFoldDB" id="A0ABD5QZE7"/>
<comment type="caution">
    <text evidence="9">The sequence shown here is derived from an EMBL/GenBank/DDBJ whole genome shotgun (WGS) entry which is preliminary data.</text>
</comment>
<keyword evidence="6" id="KW-0902">Two-component regulatory system</keyword>
<dbReference type="Pfam" id="PF00989">
    <property type="entry name" value="PAS"/>
    <property type="match status" value="1"/>
</dbReference>
<dbReference type="InterPro" id="IPR005467">
    <property type="entry name" value="His_kinase_dom"/>
</dbReference>
<evidence type="ECO:0000256" key="2">
    <source>
        <dbReference type="ARBA" id="ARBA00012438"/>
    </source>
</evidence>
<dbReference type="Proteomes" id="UP001596118">
    <property type="component" value="Unassembled WGS sequence"/>
</dbReference>
<dbReference type="EC" id="2.7.13.3" evidence="2"/>
<dbReference type="InterPro" id="IPR036097">
    <property type="entry name" value="HisK_dim/P_sf"/>
</dbReference>
<evidence type="ECO:0000256" key="3">
    <source>
        <dbReference type="ARBA" id="ARBA00022553"/>
    </source>
</evidence>
<dbReference type="CDD" id="cd00082">
    <property type="entry name" value="HisKA"/>
    <property type="match status" value="1"/>
</dbReference>
<comment type="catalytic activity">
    <reaction evidence="1">
        <text>ATP + protein L-histidine = ADP + protein N-phospho-L-histidine.</text>
        <dbReference type="EC" id="2.7.13.3"/>
    </reaction>
</comment>
<dbReference type="Gene3D" id="3.30.565.10">
    <property type="entry name" value="Histidine kinase-like ATPase, C-terminal domain"/>
    <property type="match status" value="1"/>
</dbReference>
<reference evidence="9 10" key="1">
    <citation type="journal article" date="2019" name="Int. J. Syst. Evol. Microbiol.">
        <title>The Global Catalogue of Microorganisms (GCM) 10K type strain sequencing project: providing services to taxonomists for standard genome sequencing and annotation.</title>
        <authorList>
            <consortium name="The Broad Institute Genomics Platform"/>
            <consortium name="The Broad Institute Genome Sequencing Center for Infectious Disease"/>
            <person name="Wu L."/>
            <person name="Ma J."/>
        </authorList>
    </citation>
    <scope>NUCLEOTIDE SEQUENCE [LARGE SCALE GENOMIC DNA]</scope>
    <source>
        <strain evidence="9 10">CGMCC 1.12124</strain>
    </source>
</reference>
<evidence type="ECO:0000313" key="10">
    <source>
        <dbReference type="Proteomes" id="UP001596118"/>
    </source>
</evidence>
<dbReference type="InterPro" id="IPR004358">
    <property type="entry name" value="Sig_transdc_His_kin-like_C"/>
</dbReference>
<dbReference type="GO" id="GO:0004673">
    <property type="term" value="F:protein histidine kinase activity"/>
    <property type="evidence" value="ECO:0007669"/>
    <property type="project" value="UniProtKB-EC"/>
</dbReference>
<dbReference type="GO" id="GO:0000160">
    <property type="term" value="P:phosphorelay signal transduction system"/>
    <property type="evidence" value="ECO:0007669"/>
    <property type="project" value="UniProtKB-KW"/>
</dbReference>
<dbReference type="InterPro" id="IPR035965">
    <property type="entry name" value="PAS-like_dom_sf"/>
</dbReference>
<dbReference type="RefSeq" id="WP_256410285.1">
    <property type="nucleotide sequence ID" value="NZ_JANHDM010000001.1"/>
</dbReference>
<dbReference type="InterPro" id="IPR013767">
    <property type="entry name" value="PAS_fold"/>
</dbReference>
<dbReference type="Pfam" id="PF00512">
    <property type="entry name" value="HisKA"/>
    <property type="match status" value="1"/>
</dbReference>
<dbReference type="InterPro" id="IPR050736">
    <property type="entry name" value="Sensor_HK_Regulatory"/>
</dbReference>
<sequence length="344" mass="38032">MSPDPGANSNIGGLIKSSPDAIVIANPETKAIVEVNRSAEEFFGYTQAELRSMDVLGLHPADERERYERLFETHFREQPAVISQFDDGSPVFAVTATDDQIPVEINAWAIGNAEQDQPLFHGVFRDVSERLRRQRKLQRQNEQLDEFASVISHDLRNPLNVAQGRGALLEQECESEHIDPLQSALSRMEEIVEDTLTLARNGQRVGKTEPVSLVSAIGKCWELVATSAATLEIEDDITIRADPDRVRHICENLLRNSVEHGGDDVIVRIGQADEATIYFEDDGPGIPEDERDLVFDPGYSSASDGTGFGLAIVQRIAEAHGWDITLTQSESGGVRFELSDVEIL</sequence>
<keyword evidence="10" id="KW-1185">Reference proteome</keyword>
<dbReference type="InterPro" id="IPR003661">
    <property type="entry name" value="HisK_dim/P_dom"/>
</dbReference>
<dbReference type="PROSITE" id="PS50109">
    <property type="entry name" value="HIS_KIN"/>
    <property type="match status" value="1"/>
</dbReference>
<dbReference type="EMBL" id="JBHSKY010000006">
    <property type="protein sequence ID" value="MFC5278067.1"/>
    <property type="molecule type" value="Genomic_DNA"/>
</dbReference>
<dbReference type="InterPro" id="IPR036890">
    <property type="entry name" value="HATPase_C_sf"/>
</dbReference>
<dbReference type="PRINTS" id="PR00344">
    <property type="entry name" value="BCTRLSENSOR"/>
</dbReference>
<organism evidence="9 10">
    <name type="scientific">Halorubrum rubrum</name>
    <dbReference type="NCBI Taxonomy" id="1126240"/>
    <lineage>
        <taxon>Archaea</taxon>
        <taxon>Methanobacteriati</taxon>
        <taxon>Methanobacteriota</taxon>
        <taxon>Stenosarchaea group</taxon>
        <taxon>Halobacteria</taxon>
        <taxon>Halobacteriales</taxon>
        <taxon>Haloferacaceae</taxon>
        <taxon>Halorubrum</taxon>
    </lineage>
</organism>
<gene>
    <name evidence="9" type="ORF">ACFPM1_04720</name>
</gene>
<dbReference type="SUPFAM" id="SSF55785">
    <property type="entry name" value="PYP-like sensor domain (PAS domain)"/>
    <property type="match status" value="1"/>
</dbReference>
<evidence type="ECO:0000259" key="8">
    <source>
        <dbReference type="PROSITE" id="PS50112"/>
    </source>
</evidence>
<dbReference type="InterPro" id="IPR003594">
    <property type="entry name" value="HATPase_dom"/>
</dbReference>
<feature type="domain" description="Histidine kinase" evidence="7">
    <location>
        <begin position="150"/>
        <end position="339"/>
    </location>
</feature>
<evidence type="ECO:0000259" key="7">
    <source>
        <dbReference type="PROSITE" id="PS50109"/>
    </source>
</evidence>
<dbReference type="SMART" id="SM00388">
    <property type="entry name" value="HisKA"/>
    <property type="match status" value="1"/>
</dbReference>
<dbReference type="PANTHER" id="PTHR43711:SF1">
    <property type="entry name" value="HISTIDINE KINASE 1"/>
    <property type="match status" value="1"/>
</dbReference>
<dbReference type="SMART" id="SM00387">
    <property type="entry name" value="HATPase_c"/>
    <property type="match status" value="1"/>
</dbReference>
<dbReference type="SUPFAM" id="SSF55874">
    <property type="entry name" value="ATPase domain of HSP90 chaperone/DNA topoisomerase II/histidine kinase"/>
    <property type="match status" value="1"/>
</dbReference>
<dbReference type="Gene3D" id="1.10.287.130">
    <property type="match status" value="1"/>
</dbReference>
<evidence type="ECO:0000256" key="1">
    <source>
        <dbReference type="ARBA" id="ARBA00000085"/>
    </source>
</evidence>
<protein>
    <recommendedName>
        <fullName evidence="2">histidine kinase</fullName>
        <ecNumber evidence="2">2.7.13.3</ecNumber>
    </recommendedName>
</protein>
<keyword evidence="3" id="KW-0597">Phosphoprotein</keyword>
<keyword evidence="5 9" id="KW-0418">Kinase</keyword>
<dbReference type="CDD" id="cd00075">
    <property type="entry name" value="HATPase"/>
    <property type="match status" value="1"/>
</dbReference>
<evidence type="ECO:0000256" key="4">
    <source>
        <dbReference type="ARBA" id="ARBA00022679"/>
    </source>
</evidence>
<dbReference type="Gene3D" id="3.30.450.20">
    <property type="entry name" value="PAS domain"/>
    <property type="match status" value="1"/>
</dbReference>
<dbReference type="PROSITE" id="PS50112">
    <property type="entry name" value="PAS"/>
    <property type="match status" value="1"/>
</dbReference>
<proteinExistence type="predicted"/>
<dbReference type="NCBIfam" id="TIGR00229">
    <property type="entry name" value="sensory_box"/>
    <property type="match status" value="1"/>
</dbReference>
<dbReference type="CDD" id="cd00130">
    <property type="entry name" value="PAS"/>
    <property type="match status" value="1"/>
</dbReference>
<dbReference type="SUPFAM" id="SSF47384">
    <property type="entry name" value="Homodimeric domain of signal transducing histidine kinase"/>
    <property type="match status" value="1"/>
</dbReference>
<dbReference type="InterPro" id="IPR000014">
    <property type="entry name" value="PAS"/>
</dbReference>
<evidence type="ECO:0000313" key="9">
    <source>
        <dbReference type="EMBL" id="MFC5278067.1"/>
    </source>
</evidence>
<accession>A0ABD5QZE7</accession>
<dbReference type="PANTHER" id="PTHR43711">
    <property type="entry name" value="TWO-COMPONENT HISTIDINE KINASE"/>
    <property type="match status" value="1"/>
</dbReference>